<evidence type="ECO:0000256" key="2">
    <source>
        <dbReference type="SAM" id="SignalP"/>
    </source>
</evidence>
<organism evidence="3 4">
    <name type="scientific">Curvularia clavata</name>
    <dbReference type="NCBI Taxonomy" id="95742"/>
    <lineage>
        <taxon>Eukaryota</taxon>
        <taxon>Fungi</taxon>
        <taxon>Dikarya</taxon>
        <taxon>Ascomycota</taxon>
        <taxon>Pezizomycotina</taxon>
        <taxon>Dothideomycetes</taxon>
        <taxon>Pleosporomycetidae</taxon>
        <taxon>Pleosporales</taxon>
        <taxon>Pleosporineae</taxon>
        <taxon>Pleosporaceae</taxon>
        <taxon>Curvularia</taxon>
    </lineage>
</organism>
<evidence type="ECO:0000256" key="1">
    <source>
        <dbReference type="SAM" id="MobiDB-lite"/>
    </source>
</evidence>
<dbReference type="AlphaFoldDB" id="A0A9Q9DX66"/>
<reference evidence="3" key="1">
    <citation type="submission" date="2021-12" db="EMBL/GenBank/DDBJ databases">
        <title>Curvularia clavata genome.</title>
        <authorList>
            <person name="Cao Y."/>
        </authorList>
    </citation>
    <scope>NUCLEOTIDE SEQUENCE</scope>
    <source>
        <strain evidence="3">Yc1106</strain>
    </source>
</reference>
<dbReference type="OrthoDB" id="3936754at2759"/>
<dbReference type="Proteomes" id="UP001056012">
    <property type="component" value="Chromosome 8"/>
</dbReference>
<feature type="region of interest" description="Disordered" evidence="1">
    <location>
        <begin position="128"/>
        <end position="147"/>
    </location>
</feature>
<proteinExistence type="predicted"/>
<feature type="compositionally biased region" description="Low complexity" evidence="1">
    <location>
        <begin position="42"/>
        <end position="54"/>
    </location>
</feature>
<accession>A0A9Q9DX66</accession>
<feature type="region of interest" description="Disordered" evidence="1">
    <location>
        <begin position="40"/>
        <end position="72"/>
    </location>
</feature>
<sequence>MLSTTLSANILTTLVLFTSSTLAVPTRTHCQCKIVSNTDSISSPPAASYTPSAAHWTPANPSSDEPSSPIINDICTSLGSQLEKFRTTDPELYDLYMRGASPSPASSNSLDQKPIPTSVLLSGNQEAMHDYSPEDSSETEPKEGKSRIVCFSTPRSSSQSANSLGDFHSSPLALCALQLIVLFSILACVVEGIHLLKTYIQNYTSPNTSSDSLPAKSLRLTGSEQRLLAIPNAHSYPQDAMCCSPGAEKKLRAYEEAPTRYFASSRGGRREFIAYDDDSDDEANRPVM</sequence>
<gene>
    <name evidence="3" type="ORF">yc1106_09886</name>
</gene>
<feature type="chain" id="PRO_5040281080" evidence="2">
    <location>
        <begin position="24"/>
        <end position="288"/>
    </location>
</feature>
<feature type="signal peptide" evidence="2">
    <location>
        <begin position="1"/>
        <end position="23"/>
    </location>
</feature>
<keyword evidence="2" id="KW-0732">Signal</keyword>
<keyword evidence="4" id="KW-1185">Reference proteome</keyword>
<feature type="compositionally biased region" description="Polar residues" evidence="1">
    <location>
        <begin position="59"/>
        <end position="72"/>
    </location>
</feature>
<name>A0A9Q9DX66_CURCL</name>
<dbReference type="EMBL" id="CP089281">
    <property type="protein sequence ID" value="USP82612.1"/>
    <property type="molecule type" value="Genomic_DNA"/>
</dbReference>
<dbReference type="VEuPathDB" id="FungiDB:yc1106_09886"/>
<protein>
    <submittedName>
        <fullName evidence="3">Uncharacterized protein</fullName>
    </submittedName>
</protein>
<evidence type="ECO:0000313" key="4">
    <source>
        <dbReference type="Proteomes" id="UP001056012"/>
    </source>
</evidence>
<evidence type="ECO:0000313" key="3">
    <source>
        <dbReference type="EMBL" id="USP82612.1"/>
    </source>
</evidence>